<proteinExistence type="predicted"/>
<sequence>MRKFTFFLVLALLIFGINPTFAQTSKAVLFFEDQYEITFSDTWEYWVKEEGSTVELIALLEVMGLDLTYITVTDCGDLRGNEETECNNVHNTINQFETTEVFAFDPATSSMIMISVFTQEDDLDIESLLETLLSENWDLEANDDAISFSQSGVERETAHTFSSITFYPDNNVVMIFGISGTESGDFIEETVRSAGVVGANNGISNSGLAAKES</sequence>
<gene>
    <name evidence="2" type="ORF">A2382_02090</name>
</gene>
<evidence type="ECO:0000313" key="2">
    <source>
        <dbReference type="EMBL" id="OGM79688.1"/>
    </source>
</evidence>
<keyword evidence="1" id="KW-0732">Signal</keyword>
<dbReference type="AlphaFoldDB" id="A0A1F8CVC2"/>
<dbReference type="Proteomes" id="UP000178999">
    <property type="component" value="Unassembled WGS sequence"/>
</dbReference>
<protein>
    <submittedName>
        <fullName evidence="2">Uncharacterized protein</fullName>
    </submittedName>
</protein>
<organism evidence="2 3">
    <name type="scientific">Candidatus Woesebacteria bacterium RIFOXYB1_FULL_38_16</name>
    <dbReference type="NCBI Taxonomy" id="1802538"/>
    <lineage>
        <taxon>Bacteria</taxon>
        <taxon>Candidatus Woeseibacteriota</taxon>
    </lineage>
</organism>
<dbReference type="EMBL" id="MGHY01000009">
    <property type="protein sequence ID" value="OGM79688.1"/>
    <property type="molecule type" value="Genomic_DNA"/>
</dbReference>
<feature type="signal peptide" evidence="1">
    <location>
        <begin position="1"/>
        <end position="22"/>
    </location>
</feature>
<name>A0A1F8CVC2_9BACT</name>
<comment type="caution">
    <text evidence="2">The sequence shown here is derived from an EMBL/GenBank/DDBJ whole genome shotgun (WGS) entry which is preliminary data.</text>
</comment>
<evidence type="ECO:0000256" key="1">
    <source>
        <dbReference type="SAM" id="SignalP"/>
    </source>
</evidence>
<evidence type="ECO:0000313" key="3">
    <source>
        <dbReference type="Proteomes" id="UP000178999"/>
    </source>
</evidence>
<feature type="chain" id="PRO_5009535113" evidence="1">
    <location>
        <begin position="23"/>
        <end position="213"/>
    </location>
</feature>
<accession>A0A1F8CVC2</accession>
<reference evidence="2 3" key="1">
    <citation type="journal article" date="2016" name="Nat. Commun.">
        <title>Thousands of microbial genomes shed light on interconnected biogeochemical processes in an aquifer system.</title>
        <authorList>
            <person name="Anantharaman K."/>
            <person name="Brown C.T."/>
            <person name="Hug L.A."/>
            <person name="Sharon I."/>
            <person name="Castelle C.J."/>
            <person name="Probst A.J."/>
            <person name="Thomas B.C."/>
            <person name="Singh A."/>
            <person name="Wilkins M.J."/>
            <person name="Karaoz U."/>
            <person name="Brodie E.L."/>
            <person name="Williams K.H."/>
            <person name="Hubbard S.S."/>
            <person name="Banfield J.F."/>
        </authorList>
    </citation>
    <scope>NUCLEOTIDE SEQUENCE [LARGE SCALE GENOMIC DNA]</scope>
</reference>